<protein>
    <submittedName>
        <fullName evidence="1">Uncharacterized protein</fullName>
    </submittedName>
</protein>
<evidence type="ECO:0000313" key="2">
    <source>
        <dbReference type="Proteomes" id="UP000004836"/>
    </source>
</evidence>
<comment type="caution">
    <text evidence="1">The sequence shown here is derived from an EMBL/GenBank/DDBJ whole genome shotgun (WGS) entry which is preliminary data.</text>
</comment>
<dbReference type="EMBL" id="ALYF01000003">
    <property type="protein sequence ID" value="EJW21596.1"/>
    <property type="molecule type" value="Genomic_DNA"/>
</dbReference>
<dbReference type="Proteomes" id="UP000004836">
    <property type="component" value="Unassembled WGS sequence"/>
</dbReference>
<sequence>MQDYRIIYAKLQLCNVTLAQTKKGRNMAAFSENVVNYA</sequence>
<accession>J9DI75</accession>
<gene>
    <name evidence="1" type="ORF">IMCC14465_13920</name>
</gene>
<evidence type="ECO:0000313" key="1">
    <source>
        <dbReference type="EMBL" id="EJW21596.1"/>
    </source>
</evidence>
<proteinExistence type="predicted"/>
<dbReference type="AlphaFoldDB" id="J9DI75"/>
<reference evidence="1 2" key="1">
    <citation type="journal article" date="2012" name="J. Bacteriol.">
        <title>Genome Sequence of Strain IMCC14465, Isolated from the East Sea, Belonging to the PS1 Clade of Alphaproteobacteria.</title>
        <authorList>
            <person name="Yang S.J."/>
            <person name="Kang I."/>
            <person name="Cho J.C."/>
        </authorList>
    </citation>
    <scope>NUCLEOTIDE SEQUENCE [LARGE SCALE GENOMIC DNA]</scope>
    <source>
        <strain evidence="1 2">IMCC14465</strain>
    </source>
</reference>
<name>J9DI75_9PROT</name>
<organism evidence="1 2">
    <name type="scientific">alpha proteobacterium IMCC14465</name>
    <dbReference type="NCBI Taxonomy" id="1220535"/>
    <lineage>
        <taxon>Bacteria</taxon>
        <taxon>Pseudomonadati</taxon>
        <taxon>Pseudomonadota</taxon>
        <taxon>Alphaproteobacteria</taxon>
        <taxon>PS1 clade</taxon>
    </lineage>
</organism>
<keyword evidence="2" id="KW-1185">Reference proteome</keyword>